<keyword evidence="7" id="KW-0963">Cytoplasm</keyword>
<reference evidence="12 13" key="1">
    <citation type="submission" date="2019-01" db="EMBL/GenBank/DDBJ databases">
        <authorList>
            <person name="Chen W.-M."/>
        </authorList>
    </citation>
    <scope>NUCLEOTIDE SEQUENCE [LARGE SCALE GENOMIC DNA]</scope>
    <source>
        <strain evidence="12 13">CCP-7</strain>
    </source>
</reference>
<dbReference type="RefSeq" id="WP_127743154.1">
    <property type="nucleotide sequence ID" value="NZ_SACN01000001.1"/>
</dbReference>
<dbReference type="SUPFAM" id="SSF53474">
    <property type="entry name" value="alpha/beta-Hydrolases"/>
    <property type="match status" value="1"/>
</dbReference>
<dbReference type="EMBL" id="SACN01000001">
    <property type="protein sequence ID" value="RVT93986.1"/>
    <property type="molecule type" value="Genomic_DNA"/>
</dbReference>
<sequence length="356" mass="39425">MKAAALALLAFAVAPADDPYAPGKEIVADIGRIVTPEGVQETFELTLGGARQVVNVRGADKANPILIFVHGGPGAVEMPVAWAFQRPWEDYFTVVQWDQRGAGRSYPLNDPKVIAPTLTPDRYRDDTIELIEALRKRYGKRKVFLLGHSWGSAVGLSVAVKRPDLLYAYVGMGQLIDFRENERVGYDRTLAQARRDNNAEAVRELEALRPYPGPGAFSVDAMSTERKWSIHYGALAAGRDNADFYFHAPRLSPEYTPADRKAWDAGSGFTIETMFPQLSSLTFANVKRLDTPVVFLLGRHDYTCAAPIASAWIDRVDAPSKATVWFEHSAHLPMIEEPGRVFAALLEKVRPLAKDE</sequence>
<dbReference type="PRINTS" id="PR00793">
    <property type="entry name" value="PROAMNOPTASE"/>
</dbReference>
<dbReference type="EC" id="3.4.11.5" evidence="4"/>
<keyword evidence="8" id="KW-0645">Protease</keyword>
<evidence type="ECO:0000256" key="2">
    <source>
        <dbReference type="ARBA" id="ARBA00004496"/>
    </source>
</evidence>
<evidence type="ECO:0000259" key="11">
    <source>
        <dbReference type="Pfam" id="PF00561"/>
    </source>
</evidence>
<organism evidence="12 13">
    <name type="scientific">Sphingomonas crocodyli</name>
    <dbReference type="NCBI Taxonomy" id="1979270"/>
    <lineage>
        <taxon>Bacteria</taxon>
        <taxon>Pseudomonadati</taxon>
        <taxon>Pseudomonadota</taxon>
        <taxon>Alphaproteobacteria</taxon>
        <taxon>Sphingomonadales</taxon>
        <taxon>Sphingomonadaceae</taxon>
        <taxon>Sphingomonas</taxon>
    </lineage>
</organism>
<comment type="caution">
    <text evidence="12">The sequence shown here is derived from an EMBL/GenBank/DDBJ whole genome shotgun (WGS) entry which is preliminary data.</text>
</comment>
<comment type="subcellular location">
    <subcellularLocation>
        <location evidence="2">Cytoplasm</location>
    </subcellularLocation>
</comment>
<dbReference type="GO" id="GO:0005737">
    <property type="term" value="C:cytoplasm"/>
    <property type="evidence" value="ECO:0007669"/>
    <property type="project" value="UniProtKB-SubCell"/>
</dbReference>
<dbReference type="AlphaFoldDB" id="A0A437M8T1"/>
<dbReference type="GO" id="GO:0006508">
    <property type="term" value="P:proteolysis"/>
    <property type="evidence" value="ECO:0007669"/>
    <property type="project" value="UniProtKB-KW"/>
</dbReference>
<dbReference type="InterPro" id="IPR029058">
    <property type="entry name" value="AB_hydrolase_fold"/>
</dbReference>
<evidence type="ECO:0000256" key="8">
    <source>
        <dbReference type="ARBA" id="ARBA00022670"/>
    </source>
</evidence>
<evidence type="ECO:0000313" key="12">
    <source>
        <dbReference type="EMBL" id="RVT93986.1"/>
    </source>
</evidence>
<comment type="similarity">
    <text evidence="3">Belongs to the peptidase S33 family.</text>
</comment>
<dbReference type="Gene3D" id="3.40.50.1820">
    <property type="entry name" value="alpha/beta hydrolase"/>
    <property type="match status" value="1"/>
</dbReference>
<keyword evidence="9 12" id="KW-0378">Hydrolase</keyword>
<evidence type="ECO:0000256" key="6">
    <source>
        <dbReference type="ARBA" id="ARBA00022438"/>
    </source>
</evidence>
<accession>A0A437M8T1</accession>
<dbReference type="InterPro" id="IPR005944">
    <property type="entry name" value="Pro_iminopeptidase"/>
</dbReference>
<evidence type="ECO:0000256" key="10">
    <source>
        <dbReference type="ARBA" id="ARBA00029605"/>
    </source>
</evidence>
<dbReference type="PANTHER" id="PTHR43722:SF1">
    <property type="entry name" value="PROLINE IMINOPEPTIDASE"/>
    <property type="match status" value="1"/>
</dbReference>
<gene>
    <name evidence="12" type="ORF">EOD43_09050</name>
</gene>
<protein>
    <recommendedName>
        <fullName evidence="5">Proline iminopeptidase</fullName>
        <ecNumber evidence="4">3.4.11.5</ecNumber>
    </recommendedName>
    <alternativeName>
        <fullName evidence="10">Prolyl aminopeptidase</fullName>
    </alternativeName>
</protein>
<evidence type="ECO:0000256" key="3">
    <source>
        <dbReference type="ARBA" id="ARBA00010088"/>
    </source>
</evidence>
<evidence type="ECO:0000256" key="9">
    <source>
        <dbReference type="ARBA" id="ARBA00022801"/>
    </source>
</evidence>
<keyword evidence="6" id="KW-0031">Aminopeptidase</keyword>
<dbReference type="GO" id="GO:0004177">
    <property type="term" value="F:aminopeptidase activity"/>
    <property type="evidence" value="ECO:0007669"/>
    <property type="project" value="UniProtKB-KW"/>
</dbReference>
<dbReference type="InterPro" id="IPR002410">
    <property type="entry name" value="Peptidase_S33"/>
</dbReference>
<evidence type="ECO:0000256" key="5">
    <source>
        <dbReference type="ARBA" id="ARBA00021843"/>
    </source>
</evidence>
<dbReference type="Proteomes" id="UP000282971">
    <property type="component" value="Unassembled WGS sequence"/>
</dbReference>
<proteinExistence type="inferred from homology"/>
<comment type="catalytic activity">
    <reaction evidence="1">
        <text>Release of N-terminal proline from a peptide.</text>
        <dbReference type="EC" id="3.4.11.5"/>
    </reaction>
</comment>
<evidence type="ECO:0000256" key="4">
    <source>
        <dbReference type="ARBA" id="ARBA00012568"/>
    </source>
</evidence>
<name>A0A437M8T1_9SPHN</name>
<dbReference type="PANTHER" id="PTHR43722">
    <property type="entry name" value="PROLINE IMINOPEPTIDASE"/>
    <property type="match status" value="1"/>
</dbReference>
<dbReference type="InterPro" id="IPR000073">
    <property type="entry name" value="AB_hydrolase_1"/>
</dbReference>
<keyword evidence="13" id="KW-1185">Reference proteome</keyword>
<evidence type="ECO:0000256" key="1">
    <source>
        <dbReference type="ARBA" id="ARBA00001585"/>
    </source>
</evidence>
<evidence type="ECO:0000256" key="7">
    <source>
        <dbReference type="ARBA" id="ARBA00022490"/>
    </source>
</evidence>
<dbReference type="OrthoDB" id="9796770at2"/>
<dbReference type="Pfam" id="PF00561">
    <property type="entry name" value="Abhydrolase_1"/>
    <property type="match status" value="1"/>
</dbReference>
<evidence type="ECO:0000313" key="13">
    <source>
        <dbReference type="Proteomes" id="UP000282971"/>
    </source>
</evidence>
<feature type="domain" description="AB hydrolase-1" evidence="11">
    <location>
        <begin position="64"/>
        <end position="338"/>
    </location>
</feature>